<dbReference type="EMBL" id="BARS01007061">
    <property type="protein sequence ID" value="GAF77734.1"/>
    <property type="molecule type" value="Genomic_DNA"/>
</dbReference>
<feature type="non-terminal residue" evidence="1">
    <location>
        <position position="39"/>
    </location>
</feature>
<organism evidence="1">
    <name type="scientific">marine sediment metagenome</name>
    <dbReference type="NCBI Taxonomy" id="412755"/>
    <lineage>
        <taxon>unclassified sequences</taxon>
        <taxon>metagenomes</taxon>
        <taxon>ecological metagenomes</taxon>
    </lineage>
</organism>
<sequence length="39" mass="4107">MELNAGSRVRSTAFGILALALPPATILHPPDNPGNMVTY</sequence>
<dbReference type="AlphaFoldDB" id="X0S9P3"/>
<accession>X0S9P3</accession>
<comment type="caution">
    <text evidence="1">The sequence shown here is derived from an EMBL/GenBank/DDBJ whole genome shotgun (WGS) entry which is preliminary data.</text>
</comment>
<reference evidence="1" key="1">
    <citation type="journal article" date="2014" name="Front. Microbiol.">
        <title>High frequency of phylogenetically diverse reductive dehalogenase-homologous genes in deep subseafloor sedimentary metagenomes.</title>
        <authorList>
            <person name="Kawai M."/>
            <person name="Futagami T."/>
            <person name="Toyoda A."/>
            <person name="Takaki Y."/>
            <person name="Nishi S."/>
            <person name="Hori S."/>
            <person name="Arai W."/>
            <person name="Tsubouchi T."/>
            <person name="Morono Y."/>
            <person name="Uchiyama I."/>
            <person name="Ito T."/>
            <person name="Fujiyama A."/>
            <person name="Inagaki F."/>
            <person name="Takami H."/>
        </authorList>
    </citation>
    <scope>NUCLEOTIDE SEQUENCE</scope>
    <source>
        <strain evidence="1">Expedition CK06-06</strain>
    </source>
</reference>
<protein>
    <submittedName>
        <fullName evidence="1">Uncharacterized protein</fullName>
    </submittedName>
</protein>
<gene>
    <name evidence="1" type="ORF">S01H1_13673</name>
</gene>
<evidence type="ECO:0000313" key="1">
    <source>
        <dbReference type="EMBL" id="GAF77734.1"/>
    </source>
</evidence>
<name>X0S9P3_9ZZZZ</name>
<proteinExistence type="predicted"/>